<reference evidence="3" key="1">
    <citation type="submission" date="2016-10" db="EMBL/GenBank/DDBJ databases">
        <authorList>
            <person name="Varghese N."/>
            <person name="Submissions S."/>
        </authorList>
    </citation>
    <scope>NUCLEOTIDE SEQUENCE [LARGE SCALE GENOMIC DNA]</scope>
    <source>
        <strain evidence="3">DSM 19183</strain>
    </source>
</reference>
<dbReference type="EMBL" id="FNZU01000012">
    <property type="protein sequence ID" value="SEL12186.1"/>
    <property type="molecule type" value="Genomic_DNA"/>
</dbReference>
<feature type="domain" description="N-acetyltransferase" evidence="1">
    <location>
        <begin position="2"/>
        <end position="148"/>
    </location>
</feature>
<dbReference type="SUPFAM" id="SSF55718">
    <property type="entry name" value="SCP-like"/>
    <property type="match status" value="1"/>
</dbReference>
<gene>
    <name evidence="2" type="ORF">SAMN04488099_11225</name>
</gene>
<dbReference type="RefSeq" id="WP_091482092.1">
    <property type="nucleotide sequence ID" value="NZ_BJYC01000014.1"/>
</dbReference>
<keyword evidence="3" id="KW-1185">Reference proteome</keyword>
<dbReference type="Pfam" id="PF17668">
    <property type="entry name" value="Acetyltransf_17"/>
    <property type="match status" value="1"/>
</dbReference>
<protein>
    <submittedName>
        <fullName evidence="2">Predicted acetyltransferase</fullName>
    </submittedName>
</protein>
<dbReference type="InterPro" id="IPR041380">
    <property type="entry name" value="Acetyltransf_17"/>
</dbReference>
<dbReference type="Proteomes" id="UP000199081">
    <property type="component" value="Unassembled WGS sequence"/>
</dbReference>
<dbReference type="AlphaFoldDB" id="A0A1H7MLK3"/>
<dbReference type="Pfam" id="PF13527">
    <property type="entry name" value="Acetyltransf_9"/>
    <property type="match status" value="1"/>
</dbReference>
<dbReference type="Pfam" id="PF13530">
    <property type="entry name" value="SCP2_2"/>
    <property type="match status" value="1"/>
</dbReference>
<organism evidence="2 3">
    <name type="scientific">Alkalibacterium pelagium</name>
    <dbReference type="NCBI Taxonomy" id="426702"/>
    <lineage>
        <taxon>Bacteria</taxon>
        <taxon>Bacillati</taxon>
        <taxon>Bacillota</taxon>
        <taxon>Bacilli</taxon>
        <taxon>Lactobacillales</taxon>
        <taxon>Carnobacteriaceae</taxon>
        <taxon>Alkalibacterium</taxon>
    </lineage>
</organism>
<dbReference type="InterPro" id="IPR025559">
    <property type="entry name" value="Eis_dom"/>
</dbReference>
<dbReference type="Gene3D" id="3.40.630.30">
    <property type="match status" value="2"/>
</dbReference>
<dbReference type="PROSITE" id="PS51186">
    <property type="entry name" value="GNAT"/>
    <property type="match status" value="1"/>
</dbReference>
<proteinExistence type="predicted"/>
<dbReference type="InterPro" id="IPR051554">
    <property type="entry name" value="Acetyltransferase_Eis"/>
</dbReference>
<dbReference type="InterPro" id="IPR036527">
    <property type="entry name" value="SCP2_sterol-bd_dom_sf"/>
</dbReference>
<dbReference type="STRING" id="426702.SAMN04488099_11225"/>
<evidence type="ECO:0000313" key="3">
    <source>
        <dbReference type="Proteomes" id="UP000199081"/>
    </source>
</evidence>
<dbReference type="PANTHER" id="PTHR37817:SF1">
    <property type="entry name" value="N-ACETYLTRANSFERASE EIS"/>
    <property type="match status" value="1"/>
</dbReference>
<dbReference type="SUPFAM" id="SSF55729">
    <property type="entry name" value="Acyl-CoA N-acyltransferases (Nat)"/>
    <property type="match status" value="1"/>
</dbReference>
<evidence type="ECO:0000259" key="1">
    <source>
        <dbReference type="PROSITE" id="PS51186"/>
    </source>
</evidence>
<sequence length="395" mass="45771">MTEIRELTQKYFEDAYQLNVYAFHFEETEDSKERLFNELAYGQTLGSFSDDQLTSALIVFPFEVYYLGTILKMGGIGNVTSYPEVRGKGSVRQLMERALKEMKEQGVVLSYLSPFSYHFYRKFGYEVAFEKRQYDISPDAFGSFKAPEIPVERVLWEEQKEAVKDIYDQKMKGAVGPVKRDDWVWENRIMNSEKRKLALYRDETGAPKGYLSYEFSGENQGNFKINELHALTGRAEKALWEYIGAHAAGFNAFEYTARSDQRLTHLFREADLNPKMVSSMMARIVDMESFLKQFPFRQTENQEFWLEVTDDTAEWNAGLFKLSMSDGNVQVSSAEQPEEKSRYLKASIHTWTQLFMQFKKATDLQFEGSLISSKETAQALQDSLPEGVPELHDYF</sequence>
<dbReference type="InterPro" id="IPR016181">
    <property type="entry name" value="Acyl_CoA_acyltransferase"/>
</dbReference>
<name>A0A1H7MLK3_9LACT</name>
<dbReference type="GO" id="GO:0034069">
    <property type="term" value="F:aminoglycoside N-acetyltransferase activity"/>
    <property type="evidence" value="ECO:0007669"/>
    <property type="project" value="TreeGrafter"/>
</dbReference>
<evidence type="ECO:0000313" key="2">
    <source>
        <dbReference type="EMBL" id="SEL12186.1"/>
    </source>
</evidence>
<accession>A0A1H7MLK3</accession>
<dbReference type="Gene3D" id="3.30.1050.10">
    <property type="entry name" value="SCP2 sterol-binding domain"/>
    <property type="match status" value="1"/>
</dbReference>
<dbReference type="GO" id="GO:0030649">
    <property type="term" value="P:aminoglycoside antibiotic catabolic process"/>
    <property type="evidence" value="ECO:0007669"/>
    <property type="project" value="TreeGrafter"/>
</dbReference>
<dbReference type="PANTHER" id="PTHR37817">
    <property type="entry name" value="N-ACETYLTRANSFERASE EIS"/>
    <property type="match status" value="1"/>
</dbReference>
<dbReference type="InterPro" id="IPR000182">
    <property type="entry name" value="GNAT_dom"/>
</dbReference>
<keyword evidence="2" id="KW-0808">Transferase</keyword>
<dbReference type="OrthoDB" id="9768284at2"/>
<dbReference type="CDD" id="cd04301">
    <property type="entry name" value="NAT_SF"/>
    <property type="match status" value="1"/>
</dbReference>